<protein>
    <submittedName>
        <fullName evidence="1">Uncharacterized protein</fullName>
    </submittedName>
</protein>
<sequence>MSKLMYLITFLSVVLFNSETSFGQELKKELGICGKSMSAIFKIAQKAPPVLDGAFMKEDEFCDNGRYEENANFIIRLYNAEDKLVYDKRVYLNPMVFHEGFTDKKDPGAIKKTKITQDANSRIVKFPVSKEMGTITKYKIESLEDKKTYEMQKIKW</sequence>
<dbReference type="EMBL" id="CP025704">
    <property type="protein sequence ID" value="AUN97014.1"/>
    <property type="molecule type" value="Genomic_DNA"/>
</dbReference>
<proteinExistence type="predicted"/>
<gene>
    <name evidence="1" type="ORF">C0V70_02610</name>
</gene>
<keyword evidence="2" id="KW-1185">Reference proteome</keyword>
<evidence type="ECO:0000313" key="1">
    <source>
        <dbReference type="EMBL" id="AUN97014.1"/>
    </source>
</evidence>
<accession>A0A2K9NQH0</accession>
<dbReference type="AlphaFoldDB" id="A0A2K9NQH0"/>
<name>A0A2K9NQH0_BACTC</name>
<organism evidence="1 2">
    <name type="scientific">Bacteriovorax stolpii</name>
    <name type="common">Bdellovibrio stolpii</name>
    <dbReference type="NCBI Taxonomy" id="960"/>
    <lineage>
        <taxon>Bacteria</taxon>
        <taxon>Pseudomonadati</taxon>
        <taxon>Bdellovibrionota</taxon>
        <taxon>Bacteriovoracia</taxon>
        <taxon>Bacteriovoracales</taxon>
        <taxon>Bacteriovoracaceae</taxon>
        <taxon>Bacteriovorax</taxon>
    </lineage>
</organism>
<dbReference type="Proteomes" id="UP000235584">
    <property type="component" value="Chromosome"/>
</dbReference>
<reference evidence="1 2" key="1">
    <citation type="submission" date="2018-01" db="EMBL/GenBank/DDBJ databases">
        <title>Complete genome sequence of Bacteriovorax stolpii DSM12778.</title>
        <authorList>
            <person name="Tang B."/>
            <person name="Chang J."/>
        </authorList>
    </citation>
    <scope>NUCLEOTIDE SEQUENCE [LARGE SCALE GENOMIC DNA]</scope>
    <source>
        <strain evidence="1 2">DSM 12778</strain>
    </source>
</reference>
<dbReference type="KEGG" id="bsto:C0V70_02610"/>
<dbReference type="RefSeq" id="WP_102242309.1">
    <property type="nucleotide sequence ID" value="NZ_CP025704.1"/>
</dbReference>
<evidence type="ECO:0000313" key="2">
    <source>
        <dbReference type="Proteomes" id="UP000235584"/>
    </source>
</evidence>